<dbReference type="EMBL" id="AAYI02000004">
    <property type="protein sequence ID" value="EDN79733.1"/>
    <property type="molecule type" value="Genomic_DNA"/>
</dbReference>
<proteinExistence type="inferred from homology"/>
<evidence type="ECO:0000313" key="7">
    <source>
        <dbReference type="EMBL" id="EDN79733.1"/>
    </source>
</evidence>
<dbReference type="Gene3D" id="3.30.590.10">
    <property type="entry name" value="Glutamine synthetase/guanido kinase, catalytic domain"/>
    <property type="match status" value="1"/>
</dbReference>
<dbReference type="InterPro" id="IPR014746">
    <property type="entry name" value="Gln_synth/guanido_kin_cat_dom"/>
</dbReference>
<dbReference type="HOGENOM" id="CLU_042898_0_0_11"/>
<dbReference type="PANTHER" id="PTHR43407:SF1">
    <property type="entry name" value="LENGSIN"/>
    <property type="match status" value="1"/>
</dbReference>
<dbReference type="GO" id="GO:0019740">
    <property type="term" value="P:nitrogen utilization"/>
    <property type="evidence" value="ECO:0007669"/>
    <property type="project" value="TreeGrafter"/>
</dbReference>
<dbReference type="PROSITE" id="PS51987">
    <property type="entry name" value="GS_CATALYTIC"/>
    <property type="match status" value="1"/>
</dbReference>
<gene>
    <name evidence="7" type="primary">glnA</name>
    <name evidence="7" type="ORF">ACTODO_00160</name>
</gene>
<reference evidence="7" key="2">
    <citation type="submission" date="2015-05" db="EMBL/GenBank/DDBJ databases">
        <title>Draft genome sequence of Actinomyces odontolyticus (ATCC 17982).</title>
        <authorList>
            <person name="Sudarsanam P."/>
            <person name="Ley R."/>
            <person name="Guruge J."/>
            <person name="Turnbaugh P.J."/>
            <person name="Mahowald M."/>
            <person name="Liep D."/>
            <person name="Gordon J."/>
        </authorList>
    </citation>
    <scope>NUCLEOTIDE SEQUENCE</scope>
    <source>
        <strain evidence="7">ATCC 17982</strain>
    </source>
</reference>
<keyword evidence="7" id="KW-0436">Ligase</keyword>
<dbReference type="SUPFAM" id="SSF55931">
    <property type="entry name" value="Glutamine synthetase/guanido kinase"/>
    <property type="match status" value="1"/>
</dbReference>
<dbReference type="Gene3D" id="3.10.20.70">
    <property type="entry name" value="Glutamine synthetase, N-terminal domain"/>
    <property type="match status" value="1"/>
</dbReference>
<accession>A7B959</accession>
<dbReference type="SUPFAM" id="SSF54368">
    <property type="entry name" value="Glutamine synthetase, N-terminal domain"/>
    <property type="match status" value="1"/>
</dbReference>
<evidence type="ECO:0000256" key="2">
    <source>
        <dbReference type="ARBA" id="ARBA00012937"/>
    </source>
</evidence>
<dbReference type="InterPro" id="IPR036651">
    <property type="entry name" value="Gln_synt_N_sf"/>
</dbReference>
<dbReference type="EC" id="6.3.1.2" evidence="2"/>
<organism evidence="7 8">
    <name type="scientific">Schaalia dentiphila ATCC 17982</name>
    <dbReference type="NCBI Taxonomy" id="411466"/>
    <lineage>
        <taxon>Bacteria</taxon>
        <taxon>Bacillati</taxon>
        <taxon>Actinomycetota</taxon>
        <taxon>Actinomycetes</taxon>
        <taxon>Actinomycetales</taxon>
        <taxon>Actinomycetaceae</taxon>
        <taxon>Schaalia</taxon>
        <taxon>Schaalia dentiphila</taxon>
    </lineage>
</organism>
<name>A7B959_9ACTO</name>
<dbReference type="InterPro" id="IPR008147">
    <property type="entry name" value="Gln_synt_N"/>
</dbReference>
<dbReference type="Pfam" id="PF00120">
    <property type="entry name" value="Gln-synt_C"/>
    <property type="match status" value="1"/>
</dbReference>
<sequence>MMWNVFVRQSAELLKGCDYLPTVRFVEWVYNGRADVNPVILKEECFMLSTDTVSLSPNPLVAALGKPAKEFTKADIIGYIEDNGIRMLNLRYIGGDGRLKTLNFAIQSKAHLDRVLTLGERVDGSSLFAFVEATSSDLYVVPRLATSFLNPFSHIPTLDILCGFYDVDGKPLASAPQEILRKAQRALKEETGCELQALGELEYYLFSDEEDLFPVEPQRGYHESGPFSKWESVRTETLLHLVSMGCSVKYAHSEVGNFVSDGRQMVQQEIEFLPVDALDAADQMVLAKWVLREVAHSYGIHVSFSPKIAVGQAGSGMHFHTRLVKDGVNQFSTGSGLTETALKVIGGYLSHAASLTAFGNTVPTSFLRLVPHQEAPTAICWGDRNRSVLVRVPLGWQNIDDSMFRDANPAEPPIDELPNDSQTVELRSPDGSAAVHLLLAGIAVAARIGLTEPGMADYARERKVDGDASQTPDLDQLPGSCFEAAGRLLTQREDYEAKGVFPAGLIDSWASHLVALGDMHLRDDLADSRISVEELVERYFHIG</sequence>
<evidence type="ECO:0000256" key="5">
    <source>
        <dbReference type="RuleBase" id="RU000384"/>
    </source>
</evidence>
<evidence type="ECO:0000259" key="6">
    <source>
        <dbReference type="PROSITE" id="PS51987"/>
    </source>
</evidence>
<dbReference type="GO" id="GO:0016020">
    <property type="term" value="C:membrane"/>
    <property type="evidence" value="ECO:0007669"/>
    <property type="project" value="TreeGrafter"/>
</dbReference>
<comment type="similarity">
    <text evidence="1 4 5">Belongs to the glutamine synthetase family.</text>
</comment>
<keyword evidence="8" id="KW-1185">Reference proteome</keyword>
<dbReference type="Proteomes" id="UP000003553">
    <property type="component" value="Unassembled WGS sequence"/>
</dbReference>
<evidence type="ECO:0000256" key="4">
    <source>
        <dbReference type="PROSITE-ProRule" id="PRU01331"/>
    </source>
</evidence>
<evidence type="ECO:0000313" key="8">
    <source>
        <dbReference type="Proteomes" id="UP000003553"/>
    </source>
</evidence>
<dbReference type="GO" id="GO:0004356">
    <property type="term" value="F:glutamine synthetase activity"/>
    <property type="evidence" value="ECO:0007669"/>
    <property type="project" value="UniProtKB-EC"/>
</dbReference>
<feature type="domain" description="GS catalytic" evidence="6">
    <location>
        <begin position="176"/>
        <end position="543"/>
    </location>
</feature>
<dbReference type="GO" id="GO:0005737">
    <property type="term" value="C:cytoplasm"/>
    <property type="evidence" value="ECO:0007669"/>
    <property type="project" value="TreeGrafter"/>
</dbReference>
<evidence type="ECO:0000256" key="3">
    <source>
        <dbReference type="ARBA" id="ARBA00033230"/>
    </source>
</evidence>
<dbReference type="InterPro" id="IPR008146">
    <property type="entry name" value="Gln_synth_cat_dom"/>
</dbReference>
<dbReference type="SMART" id="SM01230">
    <property type="entry name" value="Gln-synt_C"/>
    <property type="match status" value="1"/>
</dbReference>
<dbReference type="AlphaFoldDB" id="A7B959"/>
<reference evidence="7" key="1">
    <citation type="submission" date="2007-04" db="EMBL/GenBank/DDBJ databases">
        <authorList>
            <person name="Fulton L."/>
            <person name="Clifton S."/>
            <person name="Fulton B."/>
            <person name="Xu J."/>
            <person name="Minx P."/>
            <person name="Pepin K.H."/>
            <person name="Johnson M."/>
            <person name="Thiruvilangam P."/>
            <person name="Bhonagiri V."/>
            <person name="Nash W.E."/>
            <person name="Mardis E.R."/>
            <person name="Wilson R.K."/>
        </authorList>
    </citation>
    <scope>NUCLEOTIDE SEQUENCE [LARGE SCALE GENOMIC DNA]</scope>
    <source>
        <strain evidence="7">ATCC 17982</strain>
    </source>
</reference>
<dbReference type="eggNOG" id="COG0174">
    <property type="taxonomic scope" value="Bacteria"/>
</dbReference>
<dbReference type="Pfam" id="PF03951">
    <property type="entry name" value="Gln-synt_N"/>
    <property type="match status" value="1"/>
</dbReference>
<protein>
    <recommendedName>
        <fullName evidence="2">glutamine synthetase</fullName>
        <ecNumber evidence="2">6.3.1.2</ecNumber>
    </recommendedName>
    <alternativeName>
        <fullName evidence="3">Glutamine synthetase I beta</fullName>
    </alternativeName>
</protein>
<evidence type="ECO:0000256" key="1">
    <source>
        <dbReference type="ARBA" id="ARBA00009897"/>
    </source>
</evidence>
<dbReference type="PANTHER" id="PTHR43407">
    <property type="entry name" value="GLUTAMINE SYNTHETASE"/>
    <property type="match status" value="1"/>
</dbReference>
<dbReference type="GO" id="GO:0006542">
    <property type="term" value="P:glutamine biosynthetic process"/>
    <property type="evidence" value="ECO:0007669"/>
    <property type="project" value="InterPro"/>
</dbReference>
<comment type="caution">
    <text evidence="7">The sequence shown here is derived from an EMBL/GenBank/DDBJ whole genome shotgun (WGS) entry which is preliminary data.</text>
</comment>